<dbReference type="RefSeq" id="XP_038750092.1">
    <property type="nucleotide sequence ID" value="XM_038884392.1"/>
</dbReference>
<dbReference type="Proteomes" id="UP000781932">
    <property type="component" value="Unassembled WGS sequence"/>
</dbReference>
<gene>
    <name evidence="1" type="ORF">CkaCkLH20_01673</name>
</gene>
<keyword evidence="2" id="KW-1185">Reference proteome</keyword>
<dbReference type="EMBL" id="JAATWM020000004">
    <property type="protein sequence ID" value="KAF9880631.1"/>
    <property type="molecule type" value="Genomic_DNA"/>
</dbReference>
<reference evidence="1" key="1">
    <citation type="submission" date="2020-03" db="EMBL/GenBank/DDBJ databases">
        <authorList>
            <person name="He L."/>
        </authorList>
    </citation>
    <scope>NUCLEOTIDE SEQUENCE</scope>
    <source>
        <strain evidence="1">CkLH20</strain>
    </source>
</reference>
<dbReference type="GeneID" id="62157466"/>
<dbReference type="OrthoDB" id="5365129at2759"/>
<dbReference type="AlphaFoldDB" id="A0A9P6IEX1"/>
<comment type="caution">
    <text evidence="1">The sequence shown here is derived from an EMBL/GenBank/DDBJ whole genome shotgun (WGS) entry which is preliminary data.</text>
</comment>
<protein>
    <submittedName>
        <fullName evidence="1">Uncharacterized protein</fullName>
    </submittedName>
</protein>
<proteinExistence type="predicted"/>
<evidence type="ECO:0000313" key="2">
    <source>
        <dbReference type="Proteomes" id="UP000781932"/>
    </source>
</evidence>
<sequence length="395" mass="45046">MPGELGFKLDPYQQFVPTPHIFPEGLPESSVPHTWGVKDEDKIPEIWVTVGLGNSRSLKGGEGNYPSVSLWNEKGDRLGQHDGRWSNPLKQGGQKTMAIQQTQNGKKDEDPGYIMLSADDDAICIAMIQVSNSRHSSAFFGDIGYACGQTWYYSSRMMQKHMTDYLDSRCVWLDADHTGGKNARAMSYHLRDMIPSKDKLALYNKDGHKYLCNPTRRYSYWKNLKANGEIPFFDPPLKYLPDSADKSREGTEVDPDLVFDPTNYDKDVYIKQGESKEDSEYHKNNPFKDRMRKRQHRLSKRQGSNMDIERIVVTEIPGQTATEICQHPNSAGYDIVSYEDMKYCDLSERKLYDLCSSSNPTNCFDANSTTFVGVINARGEDSAPVKLYKTKDYWK</sequence>
<evidence type="ECO:0000313" key="1">
    <source>
        <dbReference type="EMBL" id="KAF9880631.1"/>
    </source>
</evidence>
<accession>A0A9P6IEX1</accession>
<name>A0A9P6IEX1_9PEZI</name>
<organism evidence="1 2">
    <name type="scientific">Colletotrichum karsti</name>
    <dbReference type="NCBI Taxonomy" id="1095194"/>
    <lineage>
        <taxon>Eukaryota</taxon>
        <taxon>Fungi</taxon>
        <taxon>Dikarya</taxon>
        <taxon>Ascomycota</taxon>
        <taxon>Pezizomycotina</taxon>
        <taxon>Sordariomycetes</taxon>
        <taxon>Hypocreomycetidae</taxon>
        <taxon>Glomerellales</taxon>
        <taxon>Glomerellaceae</taxon>
        <taxon>Colletotrichum</taxon>
        <taxon>Colletotrichum boninense species complex</taxon>
    </lineage>
</organism>
<reference evidence="1" key="2">
    <citation type="submission" date="2020-11" db="EMBL/GenBank/DDBJ databases">
        <title>Whole genome sequencing of Colletotrichum sp.</title>
        <authorList>
            <person name="Li H."/>
        </authorList>
    </citation>
    <scope>NUCLEOTIDE SEQUENCE</scope>
    <source>
        <strain evidence="1">CkLH20</strain>
    </source>
</reference>